<comment type="function">
    <text evidence="9">Involved in cytokinin biosynthesis. Catalyzes the transfer of an isopentenyl group from dimethylallyl diphosphate (DMAPP) to ATP and ADP.</text>
</comment>
<evidence type="ECO:0000256" key="5">
    <source>
        <dbReference type="ARBA" id="ARBA00022840"/>
    </source>
</evidence>
<dbReference type="GO" id="GO:0052381">
    <property type="term" value="F:tRNA dimethylallyltransferase activity"/>
    <property type="evidence" value="ECO:0007669"/>
    <property type="project" value="InterPro"/>
</dbReference>
<evidence type="ECO:0000256" key="3">
    <source>
        <dbReference type="ARBA" id="ARBA00022712"/>
    </source>
</evidence>
<protein>
    <recommendedName>
        <fullName evidence="10">adenylate dimethylallyltransferase (ADP/ATP-dependent)</fullName>
        <ecNumber evidence="10">2.5.1.112</ecNumber>
    </recommendedName>
</protein>
<dbReference type="InterPro" id="IPR030666">
    <property type="entry name" value="IPP_transferase_euk"/>
</dbReference>
<evidence type="ECO:0000256" key="7">
    <source>
        <dbReference type="ARBA" id="ARBA00051744"/>
    </source>
</evidence>
<evidence type="ECO:0000256" key="4">
    <source>
        <dbReference type="ARBA" id="ARBA00022741"/>
    </source>
</evidence>
<dbReference type="EMBL" id="JAVXUO010001883">
    <property type="protein sequence ID" value="KAK2978342.1"/>
    <property type="molecule type" value="Genomic_DNA"/>
</dbReference>
<keyword evidence="3" id="KW-0203">Cytokinin biosynthesis</keyword>
<keyword evidence="6" id="KW-0809">Transit peptide</keyword>
<name>A0AA88QZX5_9ASTE</name>
<evidence type="ECO:0000313" key="12">
    <source>
        <dbReference type="Proteomes" id="UP001187471"/>
    </source>
</evidence>
<dbReference type="EC" id="2.5.1.112" evidence="10"/>
<feature type="non-terminal residue" evidence="11">
    <location>
        <position position="1"/>
    </location>
</feature>
<dbReference type="InterPro" id="IPR027417">
    <property type="entry name" value="P-loop_NTPase"/>
</dbReference>
<evidence type="ECO:0000256" key="9">
    <source>
        <dbReference type="ARBA" id="ARBA00055191"/>
    </source>
</evidence>
<dbReference type="InterPro" id="IPR039657">
    <property type="entry name" value="Dimethylallyltransferase"/>
</dbReference>
<sequence length="542" mass="61038">VFSITPKSYTMNSFNSHFDKKKVVFIMGATGTGKSRIAVDVATHFPAEIINSDKMQVYKGLEIVTNKISFTEQRGVKHHLLGEVEPDANFIAHNFCYYALSTIKKIVRSGRVPIVVGGSNSYIEALVEDPLFNFRFNYECCFLWINVSLPILYSSVTKRVDQMVNAGLVDEARGMFHPESDYSKGIRKSIGVREMDNFFRSEMFVDEASKQRLLEAAIEEIKTNRRKINKLPIHAGFFNRALLSRTMNSFSNQFQKKKVVFIMGATGTGKSRLSVDLATHLSAEIINSDKMQVYKGLDIVTNKIPVAEQQGVPHHLLGVVEPDADFTTHDFCSRALSVIKRIVRAGRIPIIIGGSNSYIEALVDDPLSNFRSKYECCFIWLDISVPILYSSVSKRVDQMVDAGLVDEVRGMFHPDADYTRGIRKSIGVPEIDNFFRSETTVDETSKQRLLDAAIEEIKANTCKLVSCQLGKINRLRNELGWPMHRIDATRVLEKCGRDADDAWEEMVLKPCFKILKAFLSDDGNITAAAPKPNKFEQLVFAN</sequence>
<reference evidence="11" key="1">
    <citation type="submission" date="2022-12" db="EMBL/GenBank/DDBJ databases">
        <title>Draft genome assemblies for two species of Escallonia (Escalloniales).</title>
        <authorList>
            <person name="Chanderbali A."/>
            <person name="Dervinis C."/>
            <person name="Anghel I."/>
            <person name="Soltis D."/>
            <person name="Soltis P."/>
            <person name="Zapata F."/>
        </authorList>
    </citation>
    <scope>NUCLEOTIDE SEQUENCE</scope>
    <source>
        <strain evidence="11">UCBG92.1500</strain>
        <tissue evidence="11">Leaf</tissue>
    </source>
</reference>
<organism evidence="11 12">
    <name type="scientific">Escallonia rubra</name>
    <dbReference type="NCBI Taxonomy" id="112253"/>
    <lineage>
        <taxon>Eukaryota</taxon>
        <taxon>Viridiplantae</taxon>
        <taxon>Streptophyta</taxon>
        <taxon>Embryophyta</taxon>
        <taxon>Tracheophyta</taxon>
        <taxon>Spermatophyta</taxon>
        <taxon>Magnoliopsida</taxon>
        <taxon>eudicotyledons</taxon>
        <taxon>Gunneridae</taxon>
        <taxon>Pentapetalae</taxon>
        <taxon>asterids</taxon>
        <taxon>campanulids</taxon>
        <taxon>Escalloniales</taxon>
        <taxon>Escalloniaceae</taxon>
        <taxon>Escallonia</taxon>
    </lineage>
</organism>
<dbReference type="SUPFAM" id="SSF52540">
    <property type="entry name" value="P-loop containing nucleoside triphosphate hydrolases"/>
    <property type="match status" value="2"/>
</dbReference>
<dbReference type="GO" id="GO:0006400">
    <property type="term" value="P:tRNA modification"/>
    <property type="evidence" value="ECO:0007669"/>
    <property type="project" value="TreeGrafter"/>
</dbReference>
<keyword evidence="4" id="KW-0547">Nucleotide-binding</keyword>
<dbReference type="GO" id="GO:0052622">
    <property type="term" value="F:ATP/ADP dimethylallyltransferase activity"/>
    <property type="evidence" value="ECO:0007669"/>
    <property type="project" value="UniProtKB-EC"/>
</dbReference>
<dbReference type="GO" id="GO:0009691">
    <property type="term" value="P:cytokinin biosynthetic process"/>
    <property type="evidence" value="ECO:0007669"/>
    <property type="project" value="UniProtKB-KW"/>
</dbReference>
<accession>A0AA88QZX5</accession>
<evidence type="ECO:0000313" key="11">
    <source>
        <dbReference type="EMBL" id="KAK2978342.1"/>
    </source>
</evidence>
<gene>
    <name evidence="11" type="ORF">RJ640_016444</name>
</gene>
<proteinExistence type="inferred from homology"/>
<evidence type="ECO:0000256" key="6">
    <source>
        <dbReference type="ARBA" id="ARBA00022946"/>
    </source>
</evidence>
<evidence type="ECO:0000256" key="1">
    <source>
        <dbReference type="ARBA" id="ARBA00005842"/>
    </source>
</evidence>
<dbReference type="GO" id="GO:0009824">
    <property type="term" value="F:AMP dimethylallyltransferase activity"/>
    <property type="evidence" value="ECO:0007669"/>
    <property type="project" value="UniProtKB-ARBA"/>
</dbReference>
<dbReference type="PANTHER" id="PTHR11088">
    <property type="entry name" value="TRNA DIMETHYLALLYLTRANSFERASE"/>
    <property type="match status" value="1"/>
</dbReference>
<dbReference type="GO" id="GO:0005524">
    <property type="term" value="F:ATP binding"/>
    <property type="evidence" value="ECO:0007669"/>
    <property type="project" value="UniProtKB-KW"/>
</dbReference>
<comment type="catalytic activity">
    <reaction evidence="7">
        <text>dimethylallyl diphosphate + ATP = N(6)-(dimethylallyl)adenosine 5'-triphosphate + diphosphate</text>
        <dbReference type="Rhea" id="RHEA:36331"/>
        <dbReference type="ChEBI" id="CHEBI:30616"/>
        <dbReference type="ChEBI" id="CHEBI:33019"/>
        <dbReference type="ChEBI" id="CHEBI:57623"/>
        <dbReference type="ChEBI" id="CHEBI:73532"/>
        <dbReference type="EC" id="2.5.1.112"/>
    </reaction>
</comment>
<dbReference type="PANTHER" id="PTHR11088:SF59">
    <property type="entry name" value="ADENYLATE ISOPENTENYLTRANSFERASE"/>
    <property type="match status" value="1"/>
</dbReference>
<keyword evidence="2" id="KW-0808">Transferase</keyword>
<dbReference type="HAMAP" id="MF_00185">
    <property type="entry name" value="IPP_trans"/>
    <property type="match status" value="1"/>
</dbReference>
<comment type="caution">
    <text evidence="11">The sequence shown here is derived from an EMBL/GenBank/DDBJ whole genome shotgun (WGS) entry which is preliminary data.</text>
</comment>
<dbReference type="FunFam" id="1.10.287.890:FF:000002">
    <property type="entry name" value="Adenylate isopentenyltransferase 5, chloroplastic"/>
    <property type="match status" value="1"/>
</dbReference>
<dbReference type="Gene3D" id="1.10.287.890">
    <property type="entry name" value="Crystal structure of tRNA isopentenylpyrophosphate transferase (bh2366) domain"/>
    <property type="match status" value="1"/>
</dbReference>
<dbReference type="Gene3D" id="3.40.50.300">
    <property type="entry name" value="P-loop containing nucleotide triphosphate hydrolases"/>
    <property type="match status" value="2"/>
</dbReference>
<dbReference type="Pfam" id="PF01715">
    <property type="entry name" value="IPPT"/>
    <property type="match status" value="4"/>
</dbReference>
<comment type="catalytic activity">
    <reaction evidence="8">
        <text>dimethylallyl diphosphate + ADP = N(6)-(dimethylallyl)adenosine 5'-diphosphate + diphosphate</text>
        <dbReference type="Rhea" id="RHEA:36327"/>
        <dbReference type="ChEBI" id="CHEBI:33019"/>
        <dbReference type="ChEBI" id="CHEBI:57623"/>
        <dbReference type="ChEBI" id="CHEBI:73533"/>
        <dbReference type="ChEBI" id="CHEBI:456216"/>
        <dbReference type="EC" id="2.5.1.112"/>
    </reaction>
</comment>
<evidence type="ECO:0000256" key="8">
    <source>
        <dbReference type="ARBA" id="ARBA00052386"/>
    </source>
</evidence>
<dbReference type="GO" id="GO:0005739">
    <property type="term" value="C:mitochondrion"/>
    <property type="evidence" value="ECO:0007669"/>
    <property type="project" value="TreeGrafter"/>
</dbReference>
<comment type="similarity">
    <text evidence="1">Belongs to the IPP transferase family.</text>
</comment>
<dbReference type="AlphaFoldDB" id="A0AA88QZX5"/>
<keyword evidence="5" id="KW-0067">ATP-binding</keyword>
<evidence type="ECO:0000256" key="2">
    <source>
        <dbReference type="ARBA" id="ARBA00022679"/>
    </source>
</evidence>
<dbReference type="Proteomes" id="UP001187471">
    <property type="component" value="Unassembled WGS sequence"/>
</dbReference>
<keyword evidence="12" id="KW-1185">Reference proteome</keyword>
<dbReference type="InterPro" id="IPR018022">
    <property type="entry name" value="IPT"/>
</dbReference>
<evidence type="ECO:0000256" key="10">
    <source>
        <dbReference type="ARBA" id="ARBA00066838"/>
    </source>
</evidence>
<dbReference type="PIRSF" id="PIRSF039110">
    <property type="entry name" value="IPP_transferase"/>
    <property type="match status" value="1"/>
</dbReference>